<dbReference type="EMBL" id="NGLE01000001">
    <property type="protein sequence ID" value="OTO10143.1"/>
    <property type="molecule type" value="Genomic_DNA"/>
</dbReference>
<keyword evidence="5" id="KW-1185">Reference proteome</keyword>
<dbReference type="RefSeq" id="WP_419469616.1">
    <property type="nucleotide sequence ID" value="NZ_NGLE02000001.1"/>
</dbReference>
<gene>
    <name evidence="4" type="ORF">A5880_000826</name>
    <name evidence="3" type="ORF">A5880_002931</name>
</gene>
<proteinExistence type="inferred from homology"/>
<organism evidence="4">
    <name type="scientific">Candidatus Enterococcus mansonii</name>
    <dbReference type="NCBI Taxonomy" id="1834181"/>
    <lineage>
        <taxon>Bacteria</taxon>
        <taxon>Bacillati</taxon>
        <taxon>Bacillota</taxon>
        <taxon>Bacilli</taxon>
        <taxon>Lactobacillales</taxon>
        <taxon>Enterococcaceae</taxon>
        <taxon>Enterococcus</taxon>
    </lineage>
</organism>
<dbReference type="AlphaFoldDB" id="A0A242CIS5"/>
<evidence type="ECO:0000313" key="5">
    <source>
        <dbReference type="Proteomes" id="UP000195139"/>
    </source>
</evidence>
<protein>
    <recommendedName>
        <fullName evidence="2">Insertion element IS150 protein InsJ-like helix-turn-helix domain-containing protein</fullName>
    </recommendedName>
</protein>
<comment type="caution">
    <text evidence="4">The sequence shown here is derived from an EMBL/GenBank/DDBJ whole genome shotgun (WGS) entry which is preliminary data.</text>
</comment>
<dbReference type="Gene3D" id="1.10.10.10">
    <property type="entry name" value="Winged helix-like DNA-binding domain superfamily/Winged helix DNA-binding domain"/>
    <property type="match status" value="1"/>
</dbReference>
<dbReference type="InterPro" id="IPR055247">
    <property type="entry name" value="InsJ-like_HTH"/>
</dbReference>
<name>A0A242CIS5_9ENTE</name>
<accession>A0A242CIS5</accession>
<evidence type="ECO:0000259" key="2">
    <source>
        <dbReference type="Pfam" id="PF13518"/>
    </source>
</evidence>
<evidence type="ECO:0000313" key="3">
    <source>
        <dbReference type="EMBL" id="MEI5995341.1"/>
    </source>
</evidence>
<dbReference type="InterPro" id="IPR052057">
    <property type="entry name" value="IS150/IS1296_orfA-like"/>
</dbReference>
<feature type="domain" description="Insertion element IS150 protein InsJ-like helix-turn-helix" evidence="2">
    <location>
        <begin position="44"/>
        <end position="95"/>
    </location>
</feature>
<dbReference type="Proteomes" id="UP000195139">
    <property type="component" value="Unassembled WGS sequence"/>
</dbReference>
<evidence type="ECO:0000256" key="1">
    <source>
        <dbReference type="ARBA" id="ARBA00038232"/>
    </source>
</evidence>
<dbReference type="EMBL" id="NGLE02000001">
    <property type="protein sequence ID" value="MEI5995341.1"/>
    <property type="molecule type" value="Genomic_DNA"/>
</dbReference>
<dbReference type="InterPro" id="IPR036388">
    <property type="entry name" value="WH-like_DNA-bd_sf"/>
</dbReference>
<evidence type="ECO:0000313" key="4">
    <source>
        <dbReference type="EMBL" id="OTO10143.1"/>
    </source>
</evidence>
<sequence>MDYLSNKYGIKSKSQIPYWINKYKEFGVDGLLRKRQYQKYSVQFKLNAIELYQTSELSYREVANILEMNNPTLIANWMQKFREEGIDGLSKEKGRLSTVPKKEEKIKKHLMKETVEEQSRIK</sequence>
<dbReference type="InterPro" id="IPR010921">
    <property type="entry name" value="Trp_repressor/repl_initiator"/>
</dbReference>
<dbReference type="GO" id="GO:0043565">
    <property type="term" value="F:sequence-specific DNA binding"/>
    <property type="evidence" value="ECO:0007669"/>
    <property type="project" value="InterPro"/>
</dbReference>
<dbReference type="STRING" id="1834181.A5880_000826"/>
<dbReference type="PANTHER" id="PTHR33795">
    <property type="entry name" value="INSERTION ELEMENT IS150 PROTEIN INSJ"/>
    <property type="match status" value="1"/>
</dbReference>
<feature type="domain" description="Insertion element IS150 protein InsJ-like helix-turn-helix" evidence="2">
    <location>
        <begin position="5"/>
        <end position="35"/>
    </location>
</feature>
<dbReference type="PANTHER" id="PTHR33795:SF1">
    <property type="entry name" value="INSERTION ELEMENT IS150 PROTEIN INSJ"/>
    <property type="match status" value="1"/>
</dbReference>
<comment type="similarity">
    <text evidence="1">Belongs to the IS150/IS1296 orfA family.</text>
</comment>
<dbReference type="SUPFAM" id="SSF48295">
    <property type="entry name" value="TrpR-like"/>
    <property type="match status" value="1"/>
</dbReference>
<dbReference type="Pfam" id="PF13518">
    <property type="entry name" value="HTH_28"/>
    <property type="match status" value="2"/>
</dbReference>
<reference evidence="3 5" key="2">
    <citation type="submission" date="2018-07" db="EMBL/GenBank/DDBJ databases">
        <title>The Genome Sequence of Enterococcus sp. DIV0659b.</title>
        <authorList>
            <consortium name="The Broad Institute Genomics Platform"/>
            <consortium name="The Broad Institute Genomic Center for Infectious Diseases"/>
            <person name="Earl A."/>
            <person name="Manson A."/>
            <person name="Schwartman J."/>
            <person name="Gilmore M."/>
            <person name="Abouelleil A."/>
            <person name="Cao P."/>
            <person name="Chapman S."/>
            <person name="Cusick C."/>
            <person name="Shea T."/>
            <person name="Young S."/>
            <person name="Neafsey D."/>
            <person name="Nusbaum C."/>
            <person name="Birren B."/>
        </authorList>
    </citation>
    <scope>NUCLEOTIDE SEQUENCE [LARGE SCALE GENOMIC DNA]</scope>
    <source>
        <strain evidence="3 5">4G2_DIV0659</strain>
    </source>
</reference>
<reference evidence="4" key="1">
    <citation type="submission" date="2017-05" db="EMBL/GenBank/DDBJ databases">
        <title>The Genome Sequence of Enterococcus sp. 4G2_DIV0659.</title>
        <authorList>
            <consortium name="The Broad Institute Genomics Platform"/>
            <consortium name="The Broad Institute Genomic Center for Infectious Diseases"/>
            <person name="Earl A."/>
            <person name="Manson A."/>
            <person name="Schwartman J."/>
            <person name="Gilmore M."/>
            <person name="Abouelleil A."/>
            <person name="Cao P."/>
            <person name="Chapman S."/>
            <person name="Cusick C."/>
            <person name="Shea T."/>
            <person name="Young S."/>
            <person name="Neafsey D."/>
            <person name="Nusbaum C."/>
            <person name="Birren B."/>
        </authorList>
    </citation>
    <scope>NUCLEOTIDE SEQUENCE [LARGE SCALE GENOMIC DNA]</scope>
    <source>
        <strain evidence="4">4G2_DIV0659</strain>
    </source>
</reference>